<dbReference type="EMBL" id="CP120574">
    <property type="protein sequence ID" value="WEY82906.1"/>
    <property type="molecule type" value="Genomic_DNA"/>
</dbReference>
<name>A0AAX3REJ6_BACIU</name>
<evidence type="ECO:0008006" key="2">
    <source>
        <dbReference type="Google" id="ProtNLM"/>
    </source>
</evidence>
<sequence length="102" mass="11807">MPVSSLKEVLKRSKRVVKQVKGKGRASKTFLAIKTNLFKHLLFLRKEKTNQANEFFYALKSHKVLNQKEEVIAAQLVDVYSKTKIRNYRRYAVSGRDGPILI</sequence>
<evidence type="ECO:0000313" key="1">
    <source>
        <dbReference type="EMBL" id="WEY82906.1"/>
    </source>
</evidence>
<protein>
    <recommendedName>
        <fullName evidence="2">Transposase</fullName>
    </recommendedName>
</protein>
<geneLocation type="plasmid" evidence="1">
    <name>unnamed1</name>
</geneLocation>
<reference evidence="1" key="1">
    <citation type="submission" date="2023-03" db="EMBL/GenBank/DDBJ databases">
        <title>Complete genome sequences of 52 Bacillus and Priestia strains isolated from West-African fermentations and 26 reference strains from the DSMZ collection.</title>
        <authorList>
            <person name="Wiedenbein E.S."/>
            <person name="Canoy T.S."/>
            <person name="Hui Y."/>
            <person name="Parkouda C."/>
            <person name="Dawende C."/>
            <person name="Ametefe E."/>
            <person name="Jespersen L."/>
            <person name="Nielsen D.S."/>
        </authorList>
    </citation>
    <scope>NUCLEOTIDE SEQUENCE</scope>
    <source>
        <strain evidence="1">PRO56</strain>
        <plasmid evidence="1">unnamed1</plasmid>
    </source>
</reference>
<proteinExistence type="predicted"/>
<gene>
    <name evidence="1" type="ORF">P5633_00145</name>
</gene>
<keyword evidence="1" id="KW-0614">Plasmid</keyword>
<accession>A0AAX3REJ6</accession>
<dbReference type="AlphaFoldDB" id="A0AAX3REJ6"/>
<organism evidence="1">
    <name type="scientific">Bacillus subtilis</name>
    <dbReference type="NCBI Taxonomy" id="1423"/>
    <lineage>
        <taxon>Bacteria</taxon>
        <taxon>Bacillati</taxon>
        <taxon>Bacillota</taxon>
        <taxon>Bacilli</taxon>
        <taxon>Bacillales</taxon>
        <taxon>Bacillaceae</taxon>
        <taxon>Bacillus</taxon>
    </lineage>
</organism>